<proteinExistence type="inferred from homology"/>
<feature type="chain" id="PRO_5013412813" description="Outer-membrane lipoprotein carrier protein" evidence="10">
    <location>
        <begin position="23"/>
        <end position="210"/>
    </location>
</feature>
<dbReference type="InterPro" id="IPR029046">
    <property type="entry name" value="LolA/LolB/LppX"/>
</dbReference>
<keyword evidence="12" id="KW-1185">Reference proteome</keyword>
<dbReference type="NCBIfam" id="NF000661">
    <property type="entry name" value="PRK00031.1-3"/>
    <property type="match status" value="1"/>
</dbReference>
<dbReference type="PANTHER" id="PTHR35869:SF1">
    <property type="entry name" value="OUTER-MEMBRANE LIPOPROTEIN CARRIER PROTEIN"/>
    <property type="match status" value="1"/>
</dbReference>
<evidence type="ECO:0000256" key="8">
    <source>
        <dbReference type="ARBA" id="ARBA00022927"/>
    </source>
</evidence>
<dbReference type="Proteomes" id="UP000184226">
    <property type="component" value="Unassembled WGS sequence"/>
</dbReference>
<dbReference type="SUPFAM" id="SSF89392">
    <property type="entry name" value="Prokaryotic lipoproteins and lipoprotein localization factors"/>
    <property type="match status" value="1"/>
</dbReference>
<organism evidence="11 12">
    <name type="scientific">Pollutimonas bauzanensis</name>
    <dbReference type="NCBI Taxonomy" id="658167"/>
    <lineage>
        <taxon>Bacteria</taxon>
        <taxon>Pseudomonadati</taxon>
        <taxon>Pseudomonadota</taxon>
        <taxon>Betaproteobacteria</taxon>
        <taxon>Burkholderiales</taxon>
        <taxon>Alcaligenaceae</taxon>
        <taxon>Pollutimonas</taxon>
    </lineage>
</organism>
<evidence type="ECO:0000256" key="2">
    <source>
        <dbReference type="ARBA" id="ARBA00007615"/>
    </source>
</evidence>
<keyword evidence="11" id="KW-0449">Lipoprotein</keyword>
<keyword evidence="7 10" id="KW-0574">Periplasm</keyword>
<dbReference type="STRING" id="658167.SAMN04488135_11126"/>
<feature type="signal peptide" evidence="10">
    <location>
        <begin position="1"/>
        <end position="22"/>
    </location>
</feature>
<evidence type="ECO:0000256" key="6">
    <source>
        <dbReference type="ARBA" id="ARBA00022729"/>
    </source>
</evidence>
<dbReference type="GO" id="GO:0042597">
    <property type="term" value="C:periplasmic space"/>
    <property type="evidence" value="ECO:0007669"/>
    <property type="project" value="UniProtKB-SubCell"/>
</dbReference>
<dbReference type="InterPro" id="IPR018323">
    <property type="entry name" value="OM_lipoprot_carrier_LolA_Pbac"/>
</dbReference>
<dbReference type="HAMAP" id="MF_00240">
    <property type="entry name" value="LolA"/>
    <property type="match status" value="1"/>
</dbReference>
<evidence type="ECO:0000256" key="10">
    <source>
        <dbReference type="HAMAP-Rule" id="MF_00240"/>
    </source>
</evidence>
<comment type="similarity">
    <text evidence="2 10">Belongs to the LolA family.</text>
</comment>
<dbReference type="RefSeq" id="WP_073105734.1">
    <property type="nucleotide sequence ID" value="NZ_FQXE01000011.1"/>
</dbReference>
<evidence type="ECO:0000313" key="12">
    <source>
        <dbReference type="Proteomes" id="UP000184226"/>
    </source>
</evidence>
<dbReference type="PANTHER" id="PTHR35869">
    <property type="entry name" value="OUTER-MEMBRANE LIPOPROTEIN CARRIER PROTEIN"/>
    <property type="match status" value="1"/>
</dbReference>
<evidence type="ECO:0000256" key="7">
    <source>
        <dbReference type="ARBA" id="ARBA00022764"/>
    </source>
</evidence>
<comment type="subunit">
    <text evidence="3 10">Monomer.</text>
</comment>
<evidence type="ECO:0000256" key="5">
    <source>
        <dbReference type="ARBA" id="ARBA00022448"/>
    </source>
</evidence>
<dbReference type="AlphaFoldDB" id="A0A1M5YX52"/>
<keyword evidence="6 10" id="KW-0732">Signal</keyword>
<dbReference type="NCBIfam" id="TIGR00547">
    <property type="entry name" value="lolA"/>
    <property type="match status" value="1"/>
</dbReference>
<evidence type="ECO:0000256" key="3">
    <source>
        <dbReference type="ARBA" id="ARBA00011245"/>
    </source>
</evidence>
<dbReference type="CDD" id="cd16325">
    <property type="entry name" value="LolA"/>
    <property type="match status" value="1"/>
</dbReference>
<reference evidence="11 12" key="1">
    <citation type="submission" date="2016-11" db="EMBL/GenBank/DDBJ databases">
        <authorList>
            <person name="Jaros S."/>
            <person name="Januszkiewicz K."/>
            <person name="Wedrychowicz H."/>
        </authorList>
    </citation>
    <scope>NUCLEOTIDE SEQUENCE [LARGE SCALE GENOMIC DNA]</scope>
    <source>
        <strain evidence="11 12">CGMCC 1.10190</strain>
    </source>
</reference>
<dbReference type="Gene3D" id="2.50.20.10">
    <property type="entry name" value="Lipoprotein localisation LolA/LolB/LppX"/>
    <property type="match status" value="1"/>
</dbReference>
<protein>
    <recommendedName>
        <fullName evidence="4 10">Outer-membrane lipoprotein carrier protein</fullName>
    </recommendedName>
</protein>
<dbReference type="Pfam" id="PF03548">
    <property type="entry name" value="LolA"/>
    <property type="match status" value="1"/>
</dbReference>
<keyword evidence="8 10" id="KW-0653">Protein transport</keyword>
<keyword evidence="9 10" id="KW-0143">Chaperone</keyword>
<evidence type="ECO:0000256" key="9">
    <source>
        <dbReference type="ARBA" id="ARBA00023186"/>
    </source>
</evidence>
<gene>
    <name evidence="10" type="primary">lolA</name>
    <name evidence="11" type="ORF">SAMN04488135_11126</name>
</gene>
<comment type="subcellular location">
    <subcellularLocation>
        <location evidence="1 10">Periplasm</location>
    </subcellularLocation>
</comment>
<evidence type="ECO:0000256" key="1">
    <source>
        <dbReference type="ARBA" id="ARBA00004418"/>
    </source>
</evidence>
<name>A0A1M5YX52_9BURK</name>
<evidence type="ECO:0000256" key="4">
    <source>
        <dbReference type="ARBA" id="ARBA00014035"/>
    </source>
</evidence>
<dbReference type="GO" id="GO:0044874">
    <property type="term" value="P:lipoprotein localization to outer membrane"/>
    <property type="evidence" value="ECO:0007669"/>
    <property type="project" value="UniProtKB-UniRule"/>
</dbReference>
<sequence precursor="true">MKIKQAARVFLAALLAAGPLSAWPADAPAQLRDFAAKVNSGTGQFTQQTIGAKGEGKRPQSGEFSFKRPGQFKWAVKKPYEQLIVSDGKLVYQYDPDLAQVTERKVDQSIGASPAAILFGSGSLDEAFSIAALPGKDGLDWLRATPRSADAGFTHVDIGFQGNLPARLELLDSFGQTTRIELSHIAANPDLASGEFRFVPPKGVDVVKMQ</sequence>
<dbReference type="EMBL" id="FQXE01000011">
    <property type="protein sequence ID" value="SHI16545.1"/>
    <property type="molecule type" value="Genomic_DNA"/>
</dbReference>
<comment type="function">
    <text evidence="10">Participates in the translocation of lipoproteins from the inner membrane to the outer membrane. Only forms a complex with a lipoprotein if the residue after the N-terminal Cys is not an aspartate (The Asp acts as a targeting signal to indicate that the lipoprotein should stay in the inner membrane).</text>
</comment>
<keyword evidence="5 10" id="KW-0813">Transport</keyword>
<dbReference type="InterPro" id="IPR004564">
    <property type="entry name" value="OM_lipoprot_carrier_LolA-like"/>
</dbReference>
<evidence type="ECO:0000313" key="11">
    <source>
        <dbReference type="EMBL" id="SHI16545.1"/>
    </source>
</evidence>
<dbReference type="GO" id="GO:0042953">
    <property type="term" value="P:lipoprotein transport"/>
    <property type="evidence" value="ECO:0007669"/>
    <property type="project" value="InterPro"/>
</dbReference>
<dbReference type="OrthoDB" id="9787361at2"/>
<accession>A0A1M5YX52</accession>